<dbReference type="InterPro" id="IPR000953">
    <property type="entry name" value="Chromo/chromo_shadow_dom"/>
</dbReference>
<dbReference type="OrthoDB" id="1939135at2759"/>
<gene>
    <name evidence="2" type="ORF">MARPO_0140s0026</name>
</gene>
<evidence type="ECO:0000259" key="1">
    <source>
        <dbReference type="PROSITE" id="PS50013"/>
    </source>
</evidence>
<dbReference type="InterPro" id="IPR016197">
    <property type="entry name" value="Chromo-like_dom_sf"/>
</dbReference>
<reference evidence="3" key="1">
    <citation type="journal article" date="2017" name="Cell">
        <title>Insights into land plant evolution garnered from the Marchantia polymorpha genome.</title>
        <authorList>
            <person name="Bowman J.L."/>
            <person name="Kohchi T."/>
            <person name="Yamato K.T."/>
            <person name="Jenkins J."/>
            <person name="Shu S."/>
            <person name="Ishizaki K."/>
            <person name="Yamaoka S."/>
            <person name="Nishihama R."/>
            <person name="Nakamura Y."/>
            <person name="Berger F."/>
            <person name="Adam C."/>
            <person name="Aki S.S."/>
            <person name="Althoff F."/>
            <person name="Araki T."/>
            <person name="Arteaga-Vazquez M.A."/>
            <person name="Balasubrmanian S."/>
            <person name="Barry K."/>
            <person name="Bauer D."/>
            <person name="Boehm C.R."/>
            <person name="Briginshaw L."/>
            <person name="Caballero-Perez J."/>
            <person name="Catarino B."/>
            <person name="Chen F."/>
            <person name="Chiyoda S."/>
            <person name="Chovatia M."/>
            <person name="Davies K.M."/>
            <person name="Delmans M."/>
            <person name="Demura T."/>
            <person name="Dierschke T."/>
            <person name="Dolan L."/>
            <person name="Dorantes-Acosta A.E."/>
            <person name="Eklund D.M."/>
            <person name="Florent S.N."/>
            <person name="Flores-Sandoval E."/>
            <person name="Fujiyama A."/>
            <person name="Fukuzawa H."/>
            <person name="Galik B."/>
            <person name="Grimanelli D."/>
            <person name="Grimwood J."/>
            <person name="Grossniklaus U."/>
            <person name="Hamada T."/>
            <person name="Haseloff J."/>
            <person name="Hetherington A.J."/>
            <person name="Higo A."/>
            <person name="Hirakawa Y."/>
            <person name="Hundley H.N."/>
            <person name="Ikeda Y."/>
            <person name="Inoue K."/>
            <person name="Inoue S.I."/>
            <person name="Ishida S."/>
            <person name="Jia Q."/>
            <person name="Kakita M."/>
            <person name="Kanazawa T."/>
            <person name="Kawai Y."/>
            <person name="Kawashima T."/>
            <person name="Kennedy M."/>
            <person name="Kinose K."/>
            <person name="Kinoshita T."/>
            <person name="Kohara Y."/>
            <person name="Koide E."/>
            <person name="Komatsu K."/>
            <person name="Kopischke S."/>
            <person name="Kubo M."/>
            <person name="Kyozuka J."/>
            <person name="Lagercrantz U."/>
            <person name="Lin S.S."/>
            <person name="Lindquist E."/>
            <person name="Lipzen A.M."/>
            <person name="Lu C.W."/>
            <person name="De Luna E."/>
            <person name="Martienssen R.A."/>
            <person name="Minamino N."/>
            <person name="Mizutani M."/>
            <person name="Mizutani M."/>
            <person name="Mochizuki N."/>
            <person name="Monte I."/>
            <person name="Mosher R."/>
            <person name="Nagasaki H."/>
            <person name="Nakagami H."/>
            <person name="Naramoto S."/>
            <person name="Nishitani K."/>
            <person name="Ohtani M."/>
            <person name="Okamoto T."/>
            <person name="Okumura M."/>
            <person name="Phillips J."/>
            <person name="Pollak B."/>
            <person name="Reinders A."/>
            <person name="Rovekamp M."/>
            <person name="Sano R."/>
            <person name="Sawa S."/>
            <person name="Schmid M.W."/>
            <person name="Shirakawa M."/>
            <person name="Solano R."/>
            <person name="Spunde A."/>
            <person name="Suetsugu N."/>
            <person name="Sugano S."/>
            <person name="Sugiyama A."/>
            <person name="Sun R."/>
            <person name="Suzuki Y."/>
            <person name="Takenaka M."/>
            <person name="Takezawa D."/>
            <person name="Tomogane H."/>
            <person name="Tsuzuki M."/>
            <person name="Ueda T."/>
            <person name="Umeda M."/>
            <person name="Ward J.M."/>
            <person name="Watanabe Y."/>
            <person name="Yazaki K."/>
            <person name="Yokoyama R."/>
            <person name="Yoshitake Y."/>
            <person name="Yotsui I."/>
            <person name="Zachgo S."/>
            <person name="Schmutz J."/>
        </authorList>
    </citation>
    <scope>NUCLEOTIDE SEQUENCE [LARGE SCALE GENOMIC DNA]</scope>
    <source>
        <strain evidence="3">Tak-1</strain>
    </source>
</reference>
<organism evidence="2 3">
    <name type="scientific">Marchantia polymorpha</name>
    <name type="common">Common liverwort</name>
    <name type="synonym">Marchantia aquatica</name>
    <dbReference type="NCBI Taxonomy" id="3197"/>
    <lineage>
        <taxon>Eukaryota</taxon>
        <taxon>Viridiplantae</taxon>
        <taxon>Streptophyta</taxon>
        <taxon>Embryophyta</taxon>
        <taxon>Marchantiophyta</taxon>
        <taxon>Marchantiopsida</taxon>
        <taxon>Marchantiidae</taxon>
        <taxon>Marchantiales</taxon>
        <taxon>Marchantiaceae</taxon>
        <taxon>Marchantia</taxon>
    </lineage>
</organism>
<accession>A0A2R6W6M0</accession>
<proteinExistence type="predicted"/>
<dbReference type="Pfam" id="PF00385">
    <property type="entry name" value="Chromo"/>
    <property type="match status" value="1"/>
</dbReference>
<evidence type="ECO:0000313" key="2">
    <source>
        <dbReference type="EMBL" id="PTQ29494.1"/>
    </source>
</evidence>
<dbReference type="AlphaFoldDB" id="A0A2R6W6M0"/>
<dbReference type="Proteomes" id="UP000244005">
    <property type="component" value="Unassembled WGS sequence"/>
</dbReference>
<dbReference type="SUPFAM" id="SSF54160">
    <property type="entry name" value="Chromo domain-like"/>
    <property type="match status" value="1"/>
</dbReference>
<dbReference type="CDD" id="cd00024">
    <property type="entry name" value="CD_CSD"/>
    <property type="match status" value="1"/>
</dbReference>
<dbReference type="Gene3D" id="2.40.50.40">
    <property type="match status" value="1"/>
</dbReference>
<feature type="domain" description="Chromo" evidence="1">
    <location>
        <begin position="37"/>
        <end position="85"/>
    </location>
</feature>
<sequence>MTQLVGLVACPLELSPLFKIHQIFHVSLLESYHETKFEVQQVFNTKKLRGKPKYLVFWQVYSLLEAIWEPIGNLIHIQDLVNQFFLTLLRHLEYVP</sequence>
<protein>
    <recommendedName>
        <fullName evidence="1">Chromo domain-containing protein</fullName>
    </recommendedName>
</protein>
<dbReference type="PROSITE" id="PS50013">
    <property type="entry name" value="CHROMO_2"/>
    <property type="match status" value="1"/>
</dbReference>
<keyword evidence="3" id="KW-1185">Reference proteome</keyword>
<dbReference type="EMBL" id="KZ772946">
    <property type="protein sequence ID" value="PTQ29494.1"/>
    <property type="molecule type" value="Genomic_DNA"/>
</dbReference>
<dbReference type="InterPro" id="IPR023780">
    <property type="entry name" value="Chromo_domain"/>
</dbReference>
<name>A0A2R6W6M0_MARPO</name>
<evidence type="ECO:0000313" key="3">
    <source>
        <dbReference type="Proteomes" id="UP000244005"/>
    </source>
</evidence>